<sequence length="117" mass="13352">MTHYIQRGGAMSLGSLPEISTNKLHMQSHWPDGLTLILQNLMTSAGSVYNTLQRLHSIYDYTVTKGICLVMKRMKKKQTTKMKRKQAVEKLCASFPDWLPIPEDSVRLTASWQGQQQ</sequence>
<evidence type="ECO:0000313" key="2">
    <source>
        <dbReference type="Proteomes" id="UP001558613"/>
    </source>
</evidence>
<comment type="caution">
    <text evidence="1">The sequence shown here is derived from an EMBL/GenBank/DDBJ whole genome shotgun (WGS) entry which is preliminary data.</text>
</comment>
<name>A0ABR3M8Z2_9TELE</name>
<dbReference type="Proteomes" id="UP001558613">
    <property type="component" value="Unassembled WGS sequence"/>
</dbReference>
<protein>
    <submittedName>
        <fullName evidence="1">Uncharacterized protein</fullName>
    </submittedName>
</protein>
<keyword evidence="2" id="KW-1185">Reference proteome</keyword>
<accession>A0ABR3M8Z2</accession>
<dbReference type="EMBL" id="JAYMGO010000015">
    <property type="protein sequence ID" value="KAL1260726.1"/>
    <property type="molecule type" value="Genomic_DNA"/>
</dbReference>
<gene>
    <name evidence="1" type="ORF">QQF64_008553</name>
</gene>
<evidence type="ECO:0000313" key="1">
    <source>
        <dbReference type="EMBL" id="KAL1260726.1"/>
    </source>
</evidence>
<reference evidence="1 2" key="1">
    <citation type="submission" date="2023-09" db="EMBL/GenBank/DDBJ databases">
        <authorList>
            <person name="Wang M."/>
        </authorList>
    </citation>
    <scope>NUCLEOTIDE SEQUENCE [LARGE SCALE GENOMIC DNA]</scope>
    <source>
        <strain evidence="1">GT-2023</strain>
        <tissue evidence="1">Liver</tissue>
    </source>
</reference>
<proteinExistence type="predicted"/>
<organism evidence="1 2">
    <name type="scientific">Cirrhinus molitorella</name>
    <name type="common">mud carp</name>
    <dbReference type="NCBI Taxonomy" id="172907"/>
    <lineage>
        <taxon>Eukaryota</taxon>
        <taxon>Metazoa</taxon>
        <taxon>Chordata</taxon>
        <taxon>Craniata</taxon>
        <taxon>Vertebrata</taxon>
        <taxon>Euteleostomi</taxon>
        <taxon>Actinopterygii</taxon>
        <taxon>Neopterygii</taxon>
        <taxon>Teleostei</taxon>
        <taxon>Ostariophysi</taxon>
        <taxon>Cypriniformes</taxon>
        <taxon>Cyprinidae</taxon>
        <taxon>Labeoninae</taxon>
        <taxon>Labeonini</taxon>
        <taxon>Cirrhinus</taxon>
    </lineage>
</organism>